<evidence type="ECO:0000259" key="6">
    <source>
        <dbReference type="SMART" id="SM00732"/>
    </source>
</evidence>
<keyword evidence="2 5" id="KW-0690">Ribosome biogenesis</keyword>
<sequence length="146" mass="16270">MVMHKKAETALAFDFGLKQIGVAFGQTITSQAHGIEILNAKNGIPNWREIEGLIEDWGPTILIVGLPIDMNNMESRITMAAKKFAVKLNKKFKQPVKLVDEKLSSREAKYQARETSKSVNLARVDHLAAALILQTYLNHPESAMLI</sequence>
<dbReference type="PANTHER" id="PTHR33317">
    <property type="entry name" value="POLYNUCLEOTIDYL TRANSFERASE, RIBONUCLEASE H-LIKE SUPERFAMILY PROTEIN"/>
    <property type="match status" value="1"/>
</dbReference>
<evidence type="ECO:0000256" key="2">
    <source>
        <dbReference type="ARBA" id="ARBA00022517"/>
    </source>
</evidence>
<comment type="caution">
    <text evidence="7">The sequence shown here is derived from an EMBL/GenBank/DDBJ whole genome shotgun (WGS) entry which is preliminary data.</text>
</comment>
<dbReference type="GO" id="GO:0004518">
    <property type="term" value="F:nuclease activity"/>
    <property type="evidence" value="ECO:0007669"/>
    <property type="project" value="UniProtKB-KW"/>
</dbReference>
<proteinExistence type="inferred from homology"/>
<dbReference type="GO" id="GO:0000967">
    <property type="term" value="P:rRNA 5'-end processing"/>
    <property type="evidence" value="ECO:0007669"/>
    <property type="project" value="UniProtKB-UniRule"/>
</dbReference>
<evidence type="ECO:0000256" key="3">
    <source>
        <dbReference type="ARBA" id="ARBA00022722"/>
    </source>
</evidence>
<dbReference type="HAMAP" id="MF_00651">
    <property type="entry name" value="Nuclease_YqgF"/>
    <property type="match status" value="1"/>
</dbReference>
<reference evidence="7 8" key="1">
    <citation type="submission" date="2019-02" db="EMBL/GenBank/DDBJ databases">
        <title>Prokaryotic population dynamics and viral predation in marine succession experiment using metagenomics: the confinement effect.</title>
        <authorList>
            <person name="Haro-Moreno J.M."/>
            <person name="Rodriguez-Valera F."/>
            <person name="Lopez-Perez M."/>
        </authorList>
    </citation>
    <scope>NUCLEOTIDE SEQUENCE [LARGE SCALE GENOMIC DNA]</scope>
    <source>
        <strain evidence="7">MED-G169</strain>
    </source>
</reference>
<dbReference type="AlphaFoldDB" id="A0A520LQ95"/>
<keyword evidence="3 5" id="KW-0540">Nuclease</keyword>
<dbReference type="NCBIfam" id="TIGR00250">
    <property type="entry name" value="RNAse_H_YqgF"/>
    <property type="match status" value="1"/>
</dbReference>
<dbReference type="GO" id="GO:0016788">
    <property type="term" value="F:hydrolase activity, acting on ester bonds"/>
    <property type="evidence" value="ECO:0007669"/>
    <property type="project" value="UniProtKB-UniRule"/>
</dbReference>
<dbReference type="EC" id="3.1.-.-" evidence="5"/>
<dbReference type="EMBL" id="SHBO01000001">
    <property type="protein sequence ID" value="RZO08890.1"/>
    <property type="molecule type" value="Genomic_DNA"/>
</dbReference>
<dbReference type="InterPro" id="IPR005227">
    <property type="entry name" value="YqgF"/>
</dbReference>
<comment type="function">
    <text evidence="5">Could be a nuclease involved in processing of the 5'-end of pre-16S rRNA.</text>
</comment>
<keyword evidence="1 5" id="KW-0963">Cytoplasm</keyword>
<evidence type="ECO:0000256" key="5">
    <source>
        <dbReference type="HAMAP-Rule" id="MF_00651"/>
    </source>
</evidence>
<comment type="similarity">
    <text evidence="5">Belongs to the YqgF HJR family.</text>
</comment>
<dbReference type="Pfam" id="PF03652">
    <property type="entry name" value="RuvX"/>
    <property type="match status" value="1"/>
</dbReference>
<accession>A0A520LQ95</accession>
<evidence type="ECO:0000256" key="1">
    <source>
        <dbReference type="ARBA" id="ARBA00022490"/>
    </source>
</evidence>
<dbReference type="InterPro" id="IPR006641">
    <property type="entry name" value="YqgF/RNaseH-like_dom"/>
</dbReference>
<dbReference type="PANTHER" id="PTHR33317:SF4">
    <property type="entry name" value="POLYNUCLEOTIDYL TRANSFERASE, RIBONUCLEASE H-LIKE SUPERFAMILY PROTEIN"/>
    <property type="match status" value="1"/>
</dbReference>
<evidence type="ECO:0000256" key="4">
    <source>
        <dbReference type="ARBA" id="ARBA00022801"/>
    </source>
</evidence>
<comment type="subcellular location">
    <subcellularLocation>
        <location evidence="5">Cytoplasm</location>
    </subcellularLocation>
</comment>
<dbReference type="GO" id="GO:0005829">
    <property type="term" value="C:cytosol"/>
    <property type="evidence" value="ECO:0007669"/>
    <property type="project" value="TreeGrafter"/>
</dbReference>
<gene>
    <name evidence="7" type="primary">ruvX</name>
    <name evidence="7" type="ORF">EVB02_00115</name>
</gene>
<evidence type="ECO:0000313" key="7">
    <source>
        <dbReference type="EMBL" id="RZO08890.1"/>
    </source>
</evidence>
<organism evidence="7 8">
    <name type="scientific">SAR92 clade bacterium</name>
    <dbReference type="NCBI Taxonomy" id="2315479"/>
    <lineage>
        <taxon>Bacteria</taxon>
        <taxon>Pseudomonadati</taxon>
        <taxon>Pseudomonadota</taxon>
        <taxon>Gammaproteobacteria</taxon>
        <taxon>Cellvibrionales</taxon>
        <taxon>Porticoccaceae</taxon>
        <taxon>SAR92 clade</taxon>
    </lineage>
</organism>
<feature type="domain" description="YqgF/RNase H-like" evidence="6">
    <location>
        <begin position="8"/>
        <end position="108"/>
    </location>
</feature>
<dbReference type="CDD" id="cd16964">
    <property type="entry name" value="YqgF"/>
    <property type="match status" value="1"/>
</dbReference>
<dbReference type="SMART" id="SM00732">
    <property type="entry name" value="YqgFc"/>
    <property type="match status" value="1"/>
</dbReference>
<dbReference type="Proteomes" id="UP000318148">
    <property type="component" value="Unassembled WGS sequence"/>
</dbReference>
<dbReference type="SUPFAM" id="SSF53098">
    <property type="entry name" value="Ribonuclease H-like"/>
    <property type="match status" value="1"/>
</dbReference>
<dbReference type="Gene3D" id="3.30.420.140">
    <property type="entry name" value="YqgF/RNase H-like domain"/>
    <property type="match status" value="1"/>
</dbReference>
<name>A0A520LQ95_9GAMM</name>
<evidence type="ECO:0000313" key="8">
    <source>
        <dbReference type="Proteomes" id="UP000318148"/>
    </source>
</evidence>
<dbReference type="InterPro" id="IPR037027">
    <property type="entry name" value="YqgF/RNaseH-like_dom_sf"/>
</dbReference>
<protein>
    <recommendedName>
        <fullName evidence="5">Putative pre-16S rRNA nuclease</fullName>
        <ecNumber evidence="5">3.1.-.-</ecNumber>
    </recommendedName>
</protein>
<keyword evidence="4 5" id="KW-0378">Hydrolase</keyword>
<dbReference type="InterPro" id="IPR012337">
    <property type="entry name" value="RNaseH-like_sf"/>
</dbReference>